<evidence type="ECO:0000256" key="4">
    <source>
        <dbReference type="ARBA" id="ARBA00022989"/>
    </source>
</evidence>
<evidence type="ECO:0000259" key="8">
    <source>
        <dbReference type="Pfam" id="PF02687"/>
    </source>
</evidence>
<evidence type="ECO:0000256" key="3">
    <source>
        <dbReference type="ARBA" id="ARBA00022692"/>
    </source>
</evidence>
<dbReference type="PANTHER" id="PTHR30572">
    <property type="entry name" value="MEMBRANE COMPONENT OF TRANSPORTER-RELATED"/>
    <property type="match status" value="1"/>
</dbReference>
<sequence length="443" mass="45168">MFALALSSLRHRTAVFVAAFLALFFGAALVMSFGSLTDTALGAGVDAASEETLVIMGSVVGGWSLLLVVFAVTSTVTLGVRQRTKEIALLKSAGAVPGQLTRMILAEVLVLALVGAALAVPLGTAGGNLVLGLLQDSGQVEAGIAHSFGAVALGQGFGITLLSAAGAALITARRVTRMRVTESMGEAAAPRARMTGWRVGAGLLFLAGAASLAVLTVTLGKGAGFEAQQYAGTADILFALGLACFAPVIVRRLPLPGFGTAGALARETLRARSAPLAAALTPVVLFIGMGVGTLYMQDLDGEASAGLLPEEGQRTIETLNYVVTGMVSLFLCIMLINTLVASTAARTREFAQYRLAGATPGQVQRMAVLEGLAVTVAGVVLGTLASLVTILPFSYARTGTWTPDLDPFIYPATVALTAAVVLATSLLATRRALAVPVVSAVAV</sequence>
<feature type="transmembrane region" description="Helical" evidence="7">
    <location>
        <begin position="321"/>
        <end position="345"/>
    </location>
</feature>
<evidence type="ECO:0000256" key="1">
    <source>
        <dbReference type="ARBA" id="ARBA00004651"/>
    </source>
</evidence>
<dbReference type="Pfam" id="PF02687">
    <property type="entry name" value="FtsX"/>
    <property type="match status" value="2"/>
</dbReference>
<feature type="transmembrane region" description="Helical" evidence="7">
    <location>
        <begin position="144"/>
        <end position="170"/>
    </location>
</feature>
<feature type="transmembrane region" description="Helical" evidence="7">
    <location>
        <begin position="199"/>
        <end position="218"/>
    </location>
</feature>
<feature type="transmembrane region" description="Helical" evidence="7">
    <location>
        <begin position="276"/>
        <end position="296"/>
    </location>
</feature>
<protein>
    <submittedName>
        <fullName evidence="9">ABC transporter permease</fullName>
    </submittedName>
</protein>
<name>A0ABN1RRC1_9ACTN</name>
<comment type="caution">
    <text evidence="9">The sequence shown here is derived from an EMBL/GenBank/DDBJ whole genome shotgun (WGS) entry which is preliminary data.</text>
</comment>
<dbReference type="RefSeq" id="WP_344243931.1">
    <property type="nucleotide sequence ID" value="NZ_BAAAHH010000027.1"/>
</dbReference>
<dbReference type="InterPro" id="IPR050250">
    <property type="entry name" value="Macrolide_Exporter_MacB"/>
</dbReference>
<evidence type="ECO:0000256" key="2">
    <source>
        <dbReference type="ARBA" id="ARBA00022475"/>
    </source>
</evidence>
<dbReference type="Proteomes" id="UP001500665">
    <property type="component" value="Unassembled WGS sequence"/>
</dbReference>
<keyword evidence="4 7" id="KW-1133">Transmembrane helix</keyword>
<keyword evidence="5 7" id="KW-0472">Membrane</keyword>
<evidence type="ECO:0000313" key="9">
    <source>
        <dbReference type="EMBL" id="GAA0962039.1"/>
    </source>
</evidence>
<keyword evidence="2" id="KW-1003">Cell membrane</keyword>
<dbReference type="InterPro" id="IPR003838">
    <property type="entry name" value="ABC3_permease_C"/>
</dbReference>
<feature type="transmembrane region" description="Helical" evidence="7">
    <location>
        <begin position="100"/>
        <end position="124"/>
    </location>
</feature>
<evidence type="ECO:0000256" key="7">
    <source>
        <dbReference type="SAM" id="Phobius"/>
    </source>
</evidence>
<evidence type="ECO:0000256" key="5">
    <source>
        <dbReference type="ARBA" id="ARBA00023136"/>
    </source>
</evidence>
<organism evidence="9 10">
    <name type="scientific">Actinocorallia libanotica</name>
    <dbReference type="NCBI Taxonomy" id="46162"/>
    <lineage>
        <taxon>Bacteria</taxon>
        <taxon>Bacillati</taxon>
        <taxon>Actinomycetota</taxon>
        <taxon>Actinomycetes</taxon>
        <taxon>Streptosporangiales</taxon>
        <taxon>Thermomonosporaceae</taxon>
        <taxon>Actinocorallia</taxon>
    </lineage>
</organism>
<evidence type="ECO:0000256" key="6">
    <source>
        <dbReference type="ARBA" id="ARBA00038076"/>
    </source>
</evidence>
<feature type="domain" description="ABC3 transporter permease C-terminal" evidence="8">
    <location>
        <begin position="322"/>
        <end position="434"/>
    </location>
</feature>
<keyword evidence="3 7" id="KW-0812">Transmembrane</keyword>
<reference evidence="9 10" key="1">
    <citation type="journal article" date="2019" name="Int. J. Syst. Evol. Microbiol.">
        <title>The Global Catalogue of Microorganisms (GCM) 10K type strain sequencing project: providing services to taxonomists for standard genome sequencing and annotation.</title>
        <authorList>
            <consortium name="The Broad Institute Genomics Platform"/>
            <consortium name="The Broad Institute Genome Sequencing Center for Infectious Disease"/>
            <person name="Wu L."/>
            <person name="Ma J."/>
        </authorList>
    </citation>
    <scope>NUCLEOTIDE SEQUENCE [LARGE SCALE GENOMIC DNA]</scope>
    <source>
        <strain evidence="9 10">JCM 10696</strain>
    </source>
</reference>
<dbReference type="EMBL" id="BAAAHH010000027">
    <property type="protein sequence ID" value="GAA0962039.1"/>
    <property type="molecule type" value="Genomic_DNA"/>
</dbReference>
<comment type="similarity">
    <text evidence="6">Belongs to the ABC-4 integral membrane protein family.</text>
</comment>
<feature type="transmembrane region" description="Helical" evidence="7">
    <location>
        <begin position="52"/>
        <end position="80"/>
    </location>
</feature>
<accession>A0ABN1RRC1</accession>
<proteinExistence type="inferred from homology"/>
<keyword evidence="10" id="KW-1185">Reference proteome</keyword>
<gene>
    <name evidence="9" type="ORF">GCM10009550_55470</name>
</gene>
<feature type="domain" description="ABC3 transporter permease C-terminal" evidence="8">
    <location>
        <begin position="61"/>
        <end position="178"/>
    </location>
</feature>
<feature type="transmembrane region" description="Helical" evidence="7">
    <location>
        <begin position="366"/>
        <end position="388"/>
    </location>
</feature>
<feature type="transmembrane region" description="Helical" evidence="7">
    <location>
        <begin position="230"/>
        <end position="250"/>
    </location>
</feature>
<feature type="transmembrane region" description="Helical" evidence="7">
    <location>
        <begin position="408"/>
        <end position="428"/>
    </location>
</feature>
<evidence type="ECO:0000313" key="10">
    <source>
        <dbReference type="Proteomes" id="UP001500665"/>
    </source>
</evidence>
<comment type="subcellular location">
    <subcellularLocation>
        <location evidence="1">Cell membrane</location>
        <topology evidence="1">Multi-pass membrane protein</topology>
    </subcellularLocation>
</comment>
<dbReference type="PANTHER" id="PTHR30572:SF4">
    <property type="entry name" value="ABC TRANSPORTER PERMEASE YTRF"/>
    <property type="match status" value="1"/>
</dbReference>